<name>A0A5C4NQQ5_9BURK</name>
<dbReference type="RefSeq" id="WP_139091109.1">
    <property type="nucleotide sequence ID" value="NZ_VDGE01000005.1"/>
</dbReference>
<proteinExistence type="predicted"/>
<reference evidence="1 2" key="1">
    <citation type="submission" date="2019-06" db="EMBL/GenBank/DDBJ databases">
        <title>Genome sequence of Janthinobacterium lividum UCD_MED1.</title>
        <authorList>
            <person name="De Leon M.E."/>
            <person name="Jospin G."/>
        </authorList>
    </citation>
    <scope>NUCLEOTIDE SEQUENCE [LARGE SCALE GENOMIC DNA]</scope>
    <source>
        <strain evidence="1 2">UCD_MED1</strain>
    </source>
</reference>
<dbReference type="Proteomes" id="UP000305681">
    <property type="component" value="Unassembled WGS sequence"/>
</dbReference>
<gene>
    <name evidence="1" type="ORF">FHI69_14915</name>
</gene>
<organism evidence="1 2">
    <name type="scientific">Janthinobacterium lividum</name>
    <dbReference type="NCBI Taxonomy" id="29581"/>
    <lineage>
        <taxon>Bacteria</taxon>
        <taxon>Pseudomonadati</taxon>
        <taxon>Pseudomonadota</taxon>
        <taxon>Betaproteobacteria</taxon>
        <taxon>Burkholderiales</taxon>
        <taxon>Oxalobacteraceae</taxon>
        <taxon>Janthinobacterium</taxon>
    </lineage>
</organism>
<evidence type="ECO:0000313" key="2">
    <source>
        <dbReference type="Proteomes" id="UP000305681"/>
    </source>
</evidence>
<evidence type="ECO:0000313" key="1">
    <source>
        <dbReference type="EMBL" id="TNC76230.1"/>
    </source>
</evidence>
<dbReference type="EMBL" id="VDGE01000005">
    <property type="protein sequence ID" value="TNC76230.1"/>
    <property type="molecule type" value="Genomic_DNA"/>
</dbReference>
<sequence length="90" mass="9971">MNSSRQQHSTAGRFYCLHCCTQLQAQEVERVGVAAQLLHRALAVGKSEDARGIALWFCLNGPAEFLMGPFVIQTAKQPFTQMFIEAGNFP</sequence>
<comment type="caution">
    <text evidence="1">The sequence shown here is derived from an EMBL/GenBank/DDBJ whole genome shotgun (WGS) entry which is preliminary data.</text>
</comment>
<accession>A0A5C4NQQ5</accession>
<dbReference type="AlphaFoldDB" id="A0A5C4NQQ5"/>
<protein>
    <submittedName>
        <fullName evidence="1">Uncharacterized protein</fullName>
    </submittedName>
</protein>